<feature type="transmembrane region" description="Helical" evidence="16">
    <location>
        <begin position="1171"/>
        <end position="1190"/>
    </location>
</feature>
<feature type="domain" description="ABC transmembrane type-1" evidence="18">
    <location>
        <begin position="306"/>
        <end position="585"/>
    </location>
</feature>
<dbReference type="GO" id="GO:0005774">
    <property type="term" value="C:vacuolar membrane"/>
    <property type="evidence" value="ECO:0007669"/>
    <property type="project" value="UniProtKB-SubCell"/>
</dbReference>
<dbReference type="GeneID" id="20229935"/>
<feature type="transmembrane region" description="Helical" evidence="16">
    <location>
        <begin position="52"/>
        <end position="71"/>
    </location>
</feature>
<feature type="transmembrane region" description="Helical" evidence="16">
    <location>
        <begin position="520"/>
        <end position="547"/>
    </location>
</feature>
<dbReference type="GO" id="GO:0005524">
    <property type="term" value="F:ATP binding"/>
    <property type="evidence" value="ECO:0007669"/>
    <property type="project" value="UniProtKB-KW"/>
</dbReference>
<dbReference type="GO" id="GO:0016887">
    <property type="term" value="F:ATP hydrolysis activity"/>
    <property type="evidence" value="ECO:0007669"/>
    <property type="project" value="InterPro"/>
</dbReference>
<dbReference type="PROSITE" id="PS50929">
    <property type="entry name" value="ABC_TM1F"/>
    <property type="match status" value="2"/>
</dbReference>
<dbReference type="STRING" id="225164.V4AEZ3"/>
<evidence type="ECO:0000256" key="16">
    <source>
        <dbReference type="SAM" id="Phobius"/>
    </source>
</evidence>
<dbReference type="SUPFAM" id="SSF52540">
    <property type="entry name" value="P-loop containing nucleoside triphosphate hydrolases"/>
    <property type="match status" value="2"/>
</dbReference>
<keyword evidence="8" id="KW-0677">Repeat</keyword>
<feature type="transmembrane region" description="Helical" evidence="16">
    <location>
        <begin position="341"/>
        <end position="358"/>
    </location>
</feature>
<comment type="catalytic activity">
    <reaction evidence="15">
        <text>leukotriene C4(in) + ATP + H2O = leukotriene C4(out) + ADP + phosphate + H(+)</text>
        <dbReference type="Rhea" id="RHEA:38963"/>
        <dbReference type="ChEBI" id="CHEBI:15377"/>
        <dbReference type="ChEBI" id="CHEBI:15378"/>
        <dbReference type="ChEBI" id="CHEBI:30616"/>
        <dbReference type="ChEBI" id="CHEBI:43474"/>
        <dbReference type="ChEBI" id="CHEBI:57973"/>
        <dbReference type="ChEBI" id="CHEBI:456216"/>
    </reaction>
    <physiologicalReaction direction="left-to-right" evidence="15">
        <dbReference type="Rhea" id="RHEA:38964"/>
    </physiologicalReaction>
</comment>
<feature type="transmembrane region" description="Helical" evidence="16">
    <location>
        <begin position="282"/>
        <end position="300"/>
    </location>
</feature>
<evidence type="ECO:0000313" key="20">
    <source>
        <dbReference type="Proteomes" id="UP000030746"/>
    </source>
</evidence>
<dbReference type="PROSITE" id="PS00211">
    <property type="entry name" value="ABC_TRANSPORTER_1"/>
    <property type="match status" value="2"/>
</dbReference>
<dbReference type="Pfam" id="PF24357">
    <property type="entry name" value="TMD0_ABC"/>
    <property type="match status" value="1"/>
</dbReference>
<keyword evidence="6" id="KW-0926">Vacuole</keyword>
<keyword evidence="12 16" id="KW-1133">Transmembrane helix</keyword>
<evidence type="ECO:0000256" key="1">
    <source>
        <dbReference type="ARBA" id="ARBA00004128"/>
    </source>
</evidence>
<dbReference type="InterPro" id="IPR056227">
    <property type="entry name" value="TMD0_ABC"/>
</dbReference>
<feature type="transmembrane region" description="Helical" evidence="16">
    <location>
        <begin position="111"/>
        <end position="132"/>
    </location>
</feature>
<feature type="transmembrane region" description="Helical" evidence="16">
    <location>
        <begin position="982"/>
        <end position="1005"/>
    </location>
</feature>
<dbReference type="Pfam" id="PF00005">
    <property type="entry name" value="ABC_tran"/>
    <property type="match status" value="2"/>
</dbReference>
<evidence type="ECO:0000256" key="12">
    <source>
        <dbReference type="ARBA" id="ARBA00022989"/>
    </source>
</evidence>
<dbReference type="InterPro" id="IPR050173">
    <property type="entry name" value="ABC_transporter_C-like"/>
</dbReference>
<evidence type="ECO:0000256" key="10">
    <source>
        <dbReference type="ARBA" id="ARBA00022840"/>
    </source>
</evidence>
<evidence type="ECO:0000256" key="13">
    <source>
        <dbReference type="ARBA" id="ARBA00023136"/>
    </source>
</evidence>
<evidence type="ECO:0000259" key="18">
    <source>
        <dbReference type="PROSITE" id="PS50929"/>
    </source>
</evidence>
<feature type="transmembrane region" description="Helical" evidence="16">
    <location>
        <begin position="144"/>
        <end position="163"/>
    </location>
</feature>
<proteinExistence type="inferred from homology"/>
<keyword evidence="5" id="KW-1003">Cell membrane</keyword>
<evidence type="ECO:0000256" key="9">
    <source>
        <dbReference type="ARBA" id="ARBA00022741"/>
    </source>
</evidence>
<dbReference type="FunFam" id="3.40.50.300:FF:000074">
    <property type="entry name" value="Multidrug resistance-associated protein 5 isoform 1"/>
    <property type="match status" value="1"/>
</dbReference>
<dbReference type="Pfam" id="PF00664">
    <property type="entry name" value="ABC_membrane"/>
    <property type="match status" value="2"/>
</dbReference>
<dbReference type="OrthoDB" id="6500128at2759"/>
<evidence type="ECO:0000256" key="6">
    <source>
        <dbReference type="ARBA" id="ARBA00022554"/>
    </source>
</evidence>
<dbReference type="InterPro" id="IPR011527">
    <property type="entry name" value="ABC1_TM_dom"/>
</dbReference>
<organism evidence="19 20">
    <name type="scientific">Lottia gigantea</name>
    <name type="common">Giant owl limpet</name>
    <dbReference type="NCBI Taxonomy" id="225164"/>
    <lineage>
        <taxon>Eukaryota</taxon>
        <taxon>Metazoa</taxon>
        <taxon>Spiralia</taxon>
        <taxon>Lophotrochozoa</taxon>
        <taxon>Mollusca</taxon>
        <taxon>Gastropoda</taxon>
        <taxon>Patellogastropoda</taxon>
        <taxon>Lottioidea</taxon>
        <taxon>Lottiidae</taxon>
        <taxon>Lottia</taxon>
    </lineage>
</organism>
<evidence type="ECO:0000259" key="17">
    <source>
        <dbReference type="PROSITE" id="PS50893"/>
    </source>
</evidence>
<dbReference type="CDD" id="cd18603">
    <property type="entry name" value="ABC_6TM_MRP1_2_3_6_D2_like"/>
    <property type="match status" value="1"/>
</dbReference>
<dbReference type="Gene3D" id="3.40.50.300">
    <property type="entry name" value="P-loop containing nucleotide triphosphate hydrolases"/>
    <property type="match status" value="2"/>
</dbReference>
<evidence type="ECO:0000256" key="14">
    <source>
        <dbReference type="ARBA" id="ARBA00024220"/>
    </source>
</evidence>
<feature type="domain" description="ABC transporter" evidence="17">
    <location>
        <begin position="1258"/>
        <end position="1492"/>
    </location>
</feature>
<sequence length="1498" mass="169643">SSYPEFTECFQHTILVWVPCAFLWLTLPVFLQHLRRLENPQPLPLGKLSICKTVLCASLSILALIDFYPYINSQVSIADAFIVSTVVKFITFILAGILCQVSRRFGLPSPCLLYLFWLFYIVANIIPFYTLIVQKVYEKNFVKFVLFYINYGILMLQLVLHSFSESTTVHDEKQKEPCPMQTASFPSKIFFMWANRLIVKGYKKPIKDEDVFDLPEEFKSKHQAPPFLNAWDKKLREERRKCLVFLYFRHDTKKEHVKSYENNRLNGDIPLLSNNERRHRTINHPAVALFIVLVKTYWFPLFKLNALRVISDLLTFINPLLLKIMITYIENRGNESKWKGYVYVAGFSLVSFTTSAIYNQSFFRSLNLAMNIKSALVAAVYRKSLTMNSDARKMFTVGAIVNLVSGDCKKLSEIVTFLWMIWSCPLQICIALYLLYQTLGVSFVAGLGVILMVIPLNSVLSTATKKIHSELLTIKDSRLKITNEVLNGIKVLKLFAWEESFEGKIMKIRQKEIRLLTKNAFLAATTIFCWIGVPVLVTLATFAMFILMSENQHLDAETAFVALSLFNILRIPINHLPMCISALINAQVSLGRLGKYLSGSDLDEKNCGHNQNTENAVEITEGTFTWDRDMPPSLKNINMKVKEGELLAVVGGVGAGKSSLLSAILGEMDKLQGQVNVKGSIAYVPQQAWIQNLSLRKNILFDGEVTKDYWQILKDCALDSDLKVLPGGESIEIGERGINLSGGQKQRVSLSRSVYSNKDIYLLDDPLSAVDTHVGKHIFKHVIGKQSILKNKTRILVTHGVHWLPLVDRIIVLDQGQITEVGSYEELLNHSGPFAQFVKTYTISEDKEEENIGSITSIHNLGELVEEEFIEEGKVGYFKFASIDIYIYIYISCLKIAKHETQHVFLLIFIKIWRIRTPSIKSLDLRPWTQKIRFKVIKSYLRHFGIRISLVTLMLFLLAQCSAVGSNIWLGIWTESNQQGNLSLYCCMNIFSALASLGYIAVLFYNMVKVSGIMFAYLLGNILRQPMNFFDTTPSGRIMNRFSKDVDILDTGLNQIFRLFMHSLFIVLSIIVVITLSTPWFLAPAVPIFIVYYFIQRFYIPTSRQLWRNESKARSPLYSHFTETITGASSIRAYSVVDKFREQSQDKMDRNNALHFASSVISRWLRMRLEVIGNITVLSASLLAVFMPGVTGSDAGLSITYALQVTAMLNQMVSVSSQLEVNVVSVERIVEYSEKEQEADWYIQDTKPKDTWPDSGEIEITNLLTKYRHDLPLVLKGLTVNFKSGEKIGIVGRTGAGKSSLSMAIFRIIESAGGSITIDGADIAKLGLHDLRTNLTILPQDPILFTGSLRMNLDPFEEHSDEELWTALEHAHLKTFVSGLPEGLNFECDEGGNNLSVGQRQLLCLARSLLRKTKILVLDEATAAVDMETDDLIQKTIRSEFKDSTVLSIAHRLNTVLDYDKILVLDNGEIIEFDSPQSLIEDNDSVFYSMAKDAKLVT</sequence>
<feature type="transmembrane region" description="Helical" evidence="16">
    <location>
        <begin position="414"/>
        <end position="435"/>
    </location>
</feature>
<dbReference type="SMART" id="SM00382">
    <property type="entry name" value="AAA"/>
    <property type="match status" value="2"/>
</dbReference>
<feature type="transmembrane region" description="Helical" evidence="16">
    <location>
        <begin position="12"/>
        <end position="31"/>
    </location>
</feature>
<evidence type="ECO:0000256" key="3">
    <source>
        <dbReference type="ARBA" id="ARBA00009726"/>
    </source>
</evidence>
<dbReference type="HOGENOM" id="CLU_000604_27_3_1"/>
<dbReference type="InterPro" id="IPR003593">
    <property type="entry name" value="AAA+_ATPase"/>
</dbReference>
<dbReference type="Proteomes" id="UP000030746">
    <property type="component" value="Unassembled WGS sequence"/>
</dbReference>
<keyword evidence="10" id="KW-0067">ATP-binding</keyword>
<keyword evidence="11" id="KW-1278">Translocase</keyword>
<evidence type="ECO:0000256" key="11">
    <source>
        <dbReference type="ARBA" id="ARBA00022967"/>
    </source>
</evidence>
<feature type="transmembrane region" description="Helical" evidence="16">
    <location>
        <begin position="1080"/>
        <end position="1100"/>
    </location>
</feature>
<dbReference type="KEGG" id="lgi:LOTGIDRAFT_105097"/>
<dbReference type="CDD" id="cd03244">
    <property type="entry name" value="ABCC_MRP_domain2"/>
    <property type="match status" value="1"/>
</dbReference>
<dbReference type="InterPro" id="IPR005292">
    <property type="entry name" value="MRP"/>
</dbReference>
<keyword evidence="9" id="KW-0547">Nucleotide-binding</keyword>
<dbReference type="SUPFAM" id="SSF90123">
    <property type="entry name" value="ABC transporter transmembrane region"/>
    <property type="match status" value="2"/>
</dbReference>
<evidence type="ECO:0000313" key="19">
    <source>
        <dbReference type="EMBL" id="ESO93730.1"/>
    </source>
</evidence>
<dbReference type="PROSITE" id="PS50893">
    <property type="entry name" value="ABC_TRANSPORTER_2"/>
    <property type="match status" value="2"/>
</dbReference>
<dbReference type="InterPro" id="IPR027417">
    <property type="entry name" value="P-loop_NTPase"/>
</dbReference>
<name>V4AEZ3_LOTGI</name>
<keyword evidence="13 16" id="KW-0472">Membrane</keyword>
<feature type="transmembrane region" description="Helical" evidence="16">
    <location>
        <begin position="441"/>
        <end position="460"/>
    </location>
</feature>
<dbReference type="EMBL" id="KB201890">
    <property type="protein sequence ID" value="ESO93730.1"/>
    <property type="molecule type" value="Genomic_DNA"/>
</dbReference>
<dbReference type="GO" id="GO:0000323">
    <property type="term" value="C:lytic vacuole"/>
    <property type="evidence" value="ECO:0007669"/>
    <property type="project" value="UniProtKB-ARBA"/>
</dbReference>
<feature type="domain" description="ABC transporter" evidence="17">
    <location>
        <begin position="617"/>
        <end position="840"/>
    </location>
</feature>
<dbReference type="FunFam" id="3.40.50.300:FF:000293">
    <property type="entry name" value="ATP binding cassette subfamily C member 1"/>
    <property type="match status" value="1"/>
</dbReference>
<keyword evidence="7 16" id="KW-0812">Transmembrane</keyword>
<evidence type="ECO:0000256" key="5">
    <source>
        <dbReference type="ARBA" id="ARBA00022475"/>
    </source>
</evidence>
<evidence type="ECO:0000256" key="7">
    <source>
        <dbReference type="ARBA" id="ARBA00022692"/>
    </source>
</evidence>
<evidence type="ECO:0000256" key="8">
    <source>
        <dbReference type="ARBA" id="ARBA00022737"/>
    </source>
</evidence>
<dbReference type="CDD" id="cd18595">
    <property type="entry name" value="ABC_6TM_MRP1_2_3_6_D1_like"/>
    <property type="match status" value="1"/>
</dbReference>
<dbReference type="InterPro" id="IPR003439">
    <property type="entry name" value="ABC_transporter-like_ATP-bd"/>
</dbReference>
<dbReference type="NCBIfam" id="TIGR00957">
    <property type="entry name" value="MRP_assoc_pro"/>
    <property type="match status" value="1"/>
</dbReference>
<dbReference type="InterPro" id="IPR036640">
    <property type="entry name" value="ABC1_TM_sf"/>
</dbReference>
<feature type="non-terminal residue" evidence="19">
    <location>
        <position position="1"/>
    </location>
</feature>
<protein>
    <recommendedName>
        <fullName evidence="14">ABC-type glutathione-S-conjugate transporter</fullName>
        <ecNumber evidence="14">7.6.2.3</ecNumber>
    </recommendedName>
</protein>
<dbReference type="PANTHER" id="PTHR24223">
    <property type="entry name" value="ATP-BINDING CASSETTE SUB-FAMILY C"/>
    <property type="match status" value="1"/>
</dbReference>
<keyword evidence="4" id="KW-0813">Transport</keyword>
<keyword evidence="20" id="KW-1185">Reference proteome</keyword>
<dbReference type="FunFam" id="1.20.1560.10:FF:000020">
    <property type="entry name" value="ABC metal ion transporter"/>
    <property type="match status" value="1"/>
</dbReference>
<dbReference type="GO" id="GO:0005886">
    <property type="term" value="C:plasma membrane"/>
    <property type="evidence" value="ECO:0007669"/>
    <property type="project" value="UniProtKB-SubCell"/>
</dbReference>
<dbReference type="GO" id="GO:0015431">
    <property type="term" value="F:ABC-type glutathione S-conjugate transporter activity"/>
    <property type="evidence" value="ECO:0007669"/>
    <property type="project" value="UniProtKB-EC"/>
</dbReference>
<feature type="domain" description="ABC transmembrane type-1" evidence="18">
    <location>
        <begin position="950"/>
        <end position="1220"/>
    </location>
</feature>
<feature type="transmembrane region" description="Helical" evidence="16">
    <location>
        <begin position="948"/>
        <end position="970"/>
    </location>
</feature>
<dbReference type="Gene3D" id="1.20.1560.10">
    <property type="entry name" value="ABC transporter type 1, transmembrane domain"/>
    <property type="match status" value="2"/>
</dbReference>
<dbReference type="FunFam" id="1.20.1560.10:FF:000010">
    <property type="entry name" value="Multidrug resistance-associated ABC transporter"/>
    <property type="match status" value="1"/>
</dbReference>
<dbReference type="CTD" id="20229935"/>
<feature type="transmembrane region" description="Helical" evidence="16">
    <location>
        <begin position="77"/>
        <end position="99"/>
    </location>
</feature>
<dbReference type="EC" id="7.6.2.3" evidence="14"/>
<accession>V4AEZ3</accession>
<comment type="similarity">
    <text evidence="3">Belongs to the ABC transporter superfamily. ABCC family. Conjugate transporter (TC 3.A.1.208) subfamily.</text>
</comment>
<dbReference type="InterPro" id="IPR017871">
    <property type="entry name" value="ABC_transporter-like_CS"/>
</dbReference>
<evidence type="ECO:0000256" key="2">
    <source>
        <dbReference type="ARBA" id="ARBA00004651"/>
    </source>
</evidence>
<dbReference type="RefSeq" id="XP_009055361.1">
    <property type="nucleotide sequence ID" value="XM_009057113.1"/>
</dbReference>
<dbReference type="OMA" id="ACCEEFQ"/>
<comment type="subcellular location">
    <subcellularLocation>
        <location evidence="2">Cell membrane</location>
        <topology evidence="2">Multi-pass membrane protein</topology>
    </subcellularLocation>
    <subcellularLocation>
        <location evidence="1">Vacuole membrane</location>
        <topology evidence="1">Multi-pass membrane protein</topology>
    </subcellularLocation>
</comment>
<dbReference type="CDD" id="cd03250">
    <property type="entry name" value="ABCC_MRP_domain1"/>
    <property type="match status" value="1"/>
</dbReference>
<evidence type="ECO:0000256" key="4">
    <source>
        <dbReference type="ARBA" id="ARBA00022448"/>
    </source>
</evidence>
<gene>
    <name evidence="19" type="ORF">LOTGIDRAFT_105097</name>
</gene>
<dbReference type="PANTHER" id="PTHR24223:SF443">
    <property type="entry name" value="MULTIDRUG-RESISTANCE LIKE PROTEIN 1, ISOFORM I"/>
    <property type="match status" value="1"/>
</dbReference>
<evidence type="ECO:0000256" key="15">
    <source>
        <dbReference type="ARBA" id="ARBA00047523"/>
    </source>
</evidence>
<reference evidence="19 20" key="1">
    <citation type="journal article" date="2013" name="Nature">
        <title>Insights into bilaterian evolution from three spiralian genomes.</title>
        <authorList>
            <person name="Simakov O."/>
            <person name="Marletaz F."/>
            <person name="Cho S.J."/>
            <person name="Edsinger-Gonzales E."/>
            <person name="Havlak P."/>
            <person name="Hellsten U."/>
            <person name="Kuo D.H."/>
            <person name="Larsson T."/>
            <person name="Lv J."/>
            <person name="Arendt D."/>
            <person name="Savage R."/>
            <person name="Osoegawa K."/>
            <person name="de Jong P."/>
            <person name="Grimwood J."/>
            <person name="Chapman J.A."/>
            <person name="Shapiro H."/>
            <person name="Aerts A."/>
            <person name="Otillar R.P."/>
            <person name="Terry A.Y."/>
            <person name="Boore J.L."/>
            <person name="Grigoriev I.V."/>
            <person name="Lindberg D.R."/>
            <person name="Seaver E.C."/>
            <person name="Weisblat D.A."/>
            <person name="Putnam N.H."/>
            <person name="Rokhsar D.S."/>
        </authorList>
    </citation>
    <scope>NUCLEOTIDE SEQUENCE [LARGE SCALE GENOMIC DNA]</scope>
</reference>